<evidence type="ECO:0000256" key="1">
    <source>
        <dbReference type="ARBA" id="ARBA00037957"/>
    </source>
</evidence>
<dbReference type="EMBL" id="CAJGYM010000004">
    <property type="protein sequence ID" value="CAD6186117.1"/>
    <property type="molecule type" value="Genomic_DNA"/>
</dbReference>
<evidence type="ECO:0000313" key="4">
    <source>
        <dbReference type="EMBL" id="CAD6186117.1"/>
    </source>
</evidence>
<protein>
    <recommendedName>
        <fullName evidence="3">Transposase Tc1-like domain-containing protein</fullName>
    </recommendedName>
</protein>
<accession>A0A8S1GR05</accession>
<organism evidence="4 5">
    <name type="scientific">Caenorhabditis auriculariae</name>
    <dbReference type="NCBI Taxonomy" id="2777116"/>
    <lineage>
        <taxon>Eukaryota</taxon>
        <taxon>Metazoa</taxon>
        <taxon>Ecdysozoa</taxon>
        <taxon>Nematoda</taxon>
        <taxon>Chromadorea</taxon>
        <taxon>Rhabditida</taxon>
        <taxon>Rhabditina</taxon>
        <taxon>Rhabditomorpha</taxon>
        <taxon>Rhabditoidea</taxon>
        <taxon>Rhabditidae</taxon>
        <taxon>Peloderinae</taxon>
        <taxon>Caenorhabditis</taxon>
    </lineage>
</organism>
<feature type="region of interest" description="Disordered" evidence="2">
    <location>
        <begin position="823"/>
        <end position="856"/>
    </location>
</feature>
<dbReference type="SUPFAM" id="SSF52266">
    <property type="entry name" value="SGNH hydrolase"/>
    <property type="match status" value="1"/>
</dbReference>
<dbReference type="InterPro" id="IPR036514">
    <property type="entry name" value="SGNH_hydro_sf"/>
</dbReference>
<feature type="domain" description="Transposase Tc1-like" evidence="3">
    <location>
        <begin position="179"/>
        <end position="221"/>
    </location>
</feature>
<dbReference type="Gene3D" id="3.30.420.10">
    <property type="entry name" value="Ribonuclease H-like superfamily/Ribonuclease H"/>
    <property type="match status" value="1"/>
</dbReference>
<dbReference type="AlphaFoldDB" id="A0A8S1GR05"/>
<dbReference type="OrthoDB" id="9975373at2759"/>
<feature type="compositionally biased region" description="Polar residues" evidence="2">
    <location>
        <begin position="147"/>
        <end position="157"/>
    </location>
</feature>
<name>A0A8S1GR05_9PELO</name>
<reference evidence="4" key="1">
    <citation type="submission" date="2020-10" db="EMBL/GenBank/DDBJ databases">
        <authorList>
            <person name="Kikuchi T."/>
        </authorList>
    </citation>
    <scope>NUCLEOTIDE SEQUENCE</scope>
    <source>
        <strain evidence="4">NKZ352</strain>
    </source>
</reference>
<gene>
    <name evidence="4" type="ORF">CAUJ_LOCUS2036</name>
</gene>
<dbReference type="Pfam" id="PF01498">
    <property type="entry name" value="HTH_Tnp_Tc3_2"/>
    <property type="match status" value="1"/>
</dbReference>
<keyword evidence="5" id="KW-1185">Reference proteome</keyword>
<sequence length="976" mass="112143">MRVKIESCIGVHIDVYEKQKARLASCRLKIDESAGSTPLSISFNEDLNRVIRFCDKVLTFTAMPTSFEPFPRLDLEMESALERLSNDVKMFHMGRTSGKKDLTDNDKRAIVVGRQNGLTMMTLAGMFGVTEAGISEFLKLWKAQDGSTKSQCTGRPRNQSKTHRPCDQTGVFLNSPSPPSVSTVKRRLNVAGIMGIRPVKKPLISEKNRAGRVKWAKEHLNWTRQDWNKILWSDGTVLHHVSQWVIGISDDIWTQLVYEPTEFRHSRRGGTCLRRTTESCSSLDGSKISGFFTGRLPMIPAAFRRRFTVETDGGDGEFKKTSRLIAGAELRNARLCPAEHSCQRHHDQSILTTHNDGSFVVISQILFFRGLTATDIESYMMYNVETGRALLADKHVLFIGDSLIRGIYKDLILFLQNNELTTHEVLRKSNEVSTYGDRQIDIIPLELNKVFQQAREYQSDFHLIQYVFTSRAMRYDLEKLVLMIEKSGERPDIVVMNSALWDMTRYRYDREEDDEDCTYEEYLHRLSIFLRLMRTVLPPDAMFIWVTMPLISAPLKDRGFQFHGNQPWSREEFEYGRMKCLEGNYRAVQLVRNAGFDVLDLAFYFNQQAFFPMRTSDGVHWGNVACRFMTQMLLGHIVNAWELRVEIQKRYIAVDNESFKFLEDATAFYDLNFSKELPEDVFPPAESMQNNLRENFVDLLPDEKREKILKLVGMMRAALGLSRMIEDCENKYSYMSVFINQPNIRKEILQDCGLTHADLDKFRNELRSLLEELQMNTPQIVKKIHKRRHADEIDLTCVDSESVDDESENIDEEVEVFEIDVDEEEDDDDNMDIVDEEDDDDEEDHLDVVDEEDEYEDNMDVVEGNEDNMDVVDEKYGENVVDVDEEDDGIQFLYSLKGATKPQNPPTPTLPEDPVSSPKTSSDEDPEDLLASLDAEVTDAISPSETYDSDVAVVISDSEEEEEDEEVEDVETPQSV</sequence>
<feature type="region of interest" description="Disordered" evidence="2">
    <location>
        <begin position="896"/>
        <end position="931"/>
    </location>
</feature>
<comment type="caution">
    <text evidence="4">The sequence shown here is derived from an EMBL/GenBank/DDBJ whole genome shotgun (WGS) entry which is preliminary data.</text>
</comment>
<evidence type="ECO:0000259" key="3">
    <source>
        <dbReference type="Pfam" id="PF01498"/>
    </source>
</evidence>
<dbReference type="PANTHER" id="PTHR14469:SF0">
    <property type="entry name" value="FAMILY WITH SEQUENCE SIMILARITY 113"/>
    <property type="match status" value="1"/>
</dbReference>
<comment type="similarity">
    <text evidence="1">Belongs to the PC-esterase family.</text>
</comment>
<dbReference type="GO" id="GO:0003677">
    <property type="term" value="F:DNA binding"/>
    <property type="evidence" value="ECO:0007669"/>
    <property type="project" value="InterPro"/>
</dbReference>
<dbReference type="Gene3D" id="3.40.50.1110">
    <property type="entry name" value="SGNH hydrolase"/>
    <property type="match status" value="1"/>
</dbReference>
<dbReference type="PANTHER" id="PTHR14469">
    <property type="entry name" value="SARCOMA ANTIGEN NY-SAR-23"/>
    <property type="match status" value="1"/>
</dbReference>
<feature type="region of interest" description="Disordered" evidence="2">
    <location>
        <begin position="147"/>
        <end position="180"/>
    </location>
</feature>
<feature type="region of interest" description="Disordered" evidence="2">
    <location>
        <begin position="955"/>
        <end position="976"/>
    </location>
</feature>
<dbReference type="GO" id="GO:0006313">
    <property type="term" value="P:DNA transposition"/>
    <property type="evidence" value="ECO:0007669"/>
    <property type="project" value="InterPro"/>
</dbReference>
<dbReference type="GO" id="GO:0015074">
    <property type="term" value="P:DNA integration"/>
    <property type="evidence" value="ECO:0007669"/>
    <property type="project" value="InterPro"/>
</dbReference>
<dbReference type="Proteomes" id="UP000835052">
    <property type="component" value="Unassembled WGS sequence"/>
</dbReference>
<proteinExistence type="inferred from homology"/>
<evidence type="ECO:0000256" key="2">
    <source>
        <dbReference type="SAM" id="MobiDB-lite"/>
    </source>
</evidence>
<dbReference type="InterPro" id="IPR036397">
    <property type="entry name" value="RNaseH_sf"/>
</dbReference>
<evidence type="ECO:0000313" key="5">
    <source>
        <dbReference type="Proteomes" id="UP000835052"/>
    </source>
</evidence>
<feature type="compositionally biased region" description="Acidic residues" evidence="2">
    <location>
        <begin position="957"/>
        <end position="976"/>
    </location>
</feature>
<dbReference type="InterPro" id="IPR002492">
    <property type="entry name" value="Transposase_Tc1-like"/>
</dbReference>
<feature type="compositionally biased region" description="Polar residues" evidence="2">
    <location>
        <begin position="171"/>
        <end position="180"/>
    </location>
</feature>